<dbReference type="Proteomes" id="UP000297641">
    <property type="component" value="Unassembled WGS sequence"/>
</dbReference>
<sequence length="107" mass="12388">MDIDTKYVTIYTTFPSKEEAKQTAKSVISEHLAACANLVDKTESIYVWNDVLEETNEVICFLKTTIEKSDSLMQRIKELHSYEVPCIVVWPILNGNLDYLDWIRKSL</sequence>
<dbReference type="Pfam" id="PF03091">
    <property type="entry name" value="CutA1"/>
    <property type="match status" value="1"/>
</dbReference>
<dbReference type="Gene3D" id="3.30.70.120">
    <property type="match status" value="1"/>
</dbReference>
<accession>A0A7I0HTC8</accession>
<protein>
    <submittedName>
        <fullName evidence="2">Divalent-cation tolerance protein CutA</fullName>
    </submittedName>
</protein>
<organism evidence="2 3">
    <name type="scientific">Leptospira bouyouniensis</name>
    <dbReference type="NCBI Taxonomy" id="2484911"/>
    <lineage>
        <taxon>Bacteria</taxon>
        <taxon>Pseudomonadati</taxon>
        <taxon>Spirochaetota</taxon>
        <taxon>Spirochaetia</taxon>
        <taxon>Leptospirales</taxon>
        <taxon>Leptospiraceae</taxon>
        <taxon>Leptospira</taxon>
    </lineage>
</organism>
<dbReference type="GO" id="GO:0010038">
    <property type="term" value="P:response to metal ion"/>
    <property type="evidence" value="ECO:0007669"/>
    <property type="project" value="InterPro"/>
</dbReference>
<name>A0A7I0HTC8_9LEPT</name>
<dbReference type="InterPro" id="IPR015867">
    <property type="entry name" value="N-reg_PII/ATP_PRibTrfase_C"/>
</dbReference>
<dbReference type="PANTHER" id="PTHR23419">
    <property type="entry name" value="DIVALENT CATION TOLERANCE CUTA-RELATED"/>
    <property type="match status" value="1"/>
</dbReference>
<dbReference type="EMBL" id="RQFT01000007">
    <property type="protein sequence ID" value="TGL07179.1"/>
    <property type="molecule type" value="Genomic_DNA"/>
</dbReference>
<dbReference type="InterPro" id="IPR004323">
    <property type="entry name" value="Ion_tolerance_CutA"/>
</dbReference>
<evidence type="ECO:0000313" key="3">
    <source>
        <dbReference type="Proteomes" id="UP000297641"/>
    </source>
</evidence>
<reference evidence="2 3" key="1">
    <citation type="journal article" date="2019" name="PLoS Negl. Trop. Dis.">
        <title>Revisiting the worldwide diversity of Leptospira species in the environment.</title>
        <authorList>
            <person name="Vincent A.T."/>
            <person name="Schiettekatte O."/>
            <person name="Bourhy P."/>
            <person name="Veyrier F.J."/>
            <person name="Picardeau M."/>
        </authorList>
    </citation>
    <scope>NUCLEOTIDE SEQUENCE [LARGE SCALE GENOMIC DNA]</scope>
    <source>
        <strain evidence="2 3">201800273</strain>
    </source>
</reference>
<comment type="similarity">
    <text evidence="1">Belongs to the CutA family.</text>
</comment>
<dbReference type="PANTHER" id="PTHR23419:SF8">
    <property type="entry name" value="FI09726P"/>
    <property type="match status" value="1"/>
</dbReference>
<dbReference type="SUPFAM" id="SSF54913">
    <property type="entry name" value="GlnB-like"/>
    <property type="match status" value="1"/>
</dbReference>
<dbReference type="GO" id="GO:0005507">
    <property type="term" value="F:copper ion binding"/>
    <property type="evidence" value="ECO:0007669"/>
    <property type="project" value="TreeGrafter"/>
</dbReference>
<dbReference type="AlphaFoldDB" id="A0A7I0HTC8"/>
<comment type="caution">
    <text evidence="2">The sequence shown here is derived from an EMBL/GenBank/DDBJ whole genome shotgun (WGS) entry which is preliminary data.</text>
</comment>
<proteinExistence type="inferred from homology"/>
<dbReference type="RefSeq" id="WP_135770485.1">
    <property type="nucleotide sequence ID" value="NZ_RQFT01000007.1"/>
</dbReference>
<evidence type="ECO:0000256" key="1">
    <source>
        <dbReference type="ARBA" id="ARBA00010169"/>
    </source>
</evidence>
<gene>
    <name evidence="2" type="ORF">EHQ43_07100</name>
</gene>
<evidence type="ECO:0000313" key="2">
    <source>
        <dbReference type="EMBL" id="TGL07179.1"/>
    </source>
</evidence>
<dbReference type="InterPro" id="IPR011322">
    <property type="entry name" value="N-reg_PII-like_a/b"/>
</dbReference>